<evidence type="ECO:0000313" key="2">
    <source>
        <dbReference type="Proteomes" id="UP000245368"/>
    </source>
</evidence>
<keyword evidence="2" id="KW-1185">Reference proteome</keyword>
<reference evidence="1 2" key="1">
    <citation type="submission" date="2018-05" db="EMBL/GenBank/DDBJ databases">
        <title>Complete Genome Sequence of Deinococcus sp. strain 17bor-2.</title>
        <authorList>
            <person name="Srinivasan S."/>
        </authorList>
    </citation>
    <scope>NUCLEOTIDE SEQUENCE [LARGE SCALE GENOMIC DNA]</scope>
    <source>
        <strain evidence="1 2">17bor-2</strain>
    </source>
</reference>
<dbReference type="Proteomes" id="UP000245368">
    <property type="component" value="Chromosome"/>
</dbReference>
<proteinExistence type="predicted"/>
<accession>A0A2Z3JUJ5</accession>
<dbReference type="RefSeq" id="WP_109827939.1">
    <property type="nucleotide sequence ID" value="NZ_CP029494.1"/>
</dbReference>
<dbReference type="OrthoDB" id="9836816at2"/>
<dbReference type="AlphaFoldDB" id="A0A2Z3JUJ5"/>
<name>A0A2Z3JUJ5_9DEIO</name>
<dbReference type="EMBL" id="CP029494">
    <property type="protein sequence ID" value="AWN24214.1"/>
    <property type="molecule type" value="Genomic_DNA"/>
</dbReference>
<dbReference type="KEGG" id="dez:DKM44_14050"/>
<sequence>MEKEQHSVSFSPGHAQFVVYDVQAEYDVNQDPLWSRPNETATPLSSRLNELAIGLLADEDLTVVVEVGAQQPSVPEGTWDVQAQASLSVPSGMLGIRDVVQDDPVLVVPVPPGLLNVGISGRLSPEEQLFLVQVWPVGTG</sequence>
<protein>
    <submittedName>
        <fullName evidence="1">Uncharacterized protein</fullName>
    </submittedName>
</protein>
<organism evidence="1 2">
    <name type="scientific">Deinococcus irradiatisoli</name>
    <dbReference type="NCBI Taxonomy" id="2202254"/>
    <lineage>
        <taxon>Bacteria</taxon>
        <taxon>Thermotogati</taxon>
        <taxon>Deinococcota</taxon>
        <taxon>Deinococci</taxon>
        <taxon>Deinococcales</taxon>
        <taxon>Deinococcaceae</taxon>
        <taxon>Deinococcus</taxon>
    </lineage>
</organism>
<evidence type="ECO:0000313" key="1">
    <source>
        <dbReference type="EMBL" id="AWN24214.1"/>
    </source>
</evidence>
<gene>
    <name evidence="1" type="ORF">DKM44_14050</name>
</gene>